<dbReference type="STRING" id="1802624.A2982_00840"/>
<feature type="transmembrane region" description="Helical" evidence="1">
    <location>
        <begin position="161"/>
        <end position="184"/>
    </location>
</feature>
<comment type="caution">
    <text evidence="2">The sequence shown here is derived from an EMBL/GenBank/DDBJ whole genome shotgun (WGS) entry which is preliminary data.</text>
</comment>
<gene>
    <name evidence="2" type="ORF">A2982_00840</name>
</gene>
<name>A0A1F4V5E1_UNCKA</name>
<dbReference type="Proteomes" id="UP000178771">
    <property type="component" value="Unassembled WGS sequence"/>
</dbReference>
<accession>A0A1F4V5E1</accession>
<dbReference type="PANTHER" id="PTHR31272:SF9">
    <property type="entry name" value="BLL1027 PROTEIN"/>
    <property type="match status" value="1"/>
</dbReference>
<proteinExistence type="predicted"/>
<keyword evidence="1" id="KW-0472">Membrane</keyword>
<feature type="transmembrane region" description="Helical" evidence="1">
    <location>
        <begin position="6"/>
        <end position="32"/>
    </location>
</feature>
<evidence type="ECO:0000256" key="1">
    <source>
        <dbReference type="SAM" id="Phobius"/>
    </source>
</evidence>
<keyword evidence="1" id="KW-0812">Transmembrane</keyword>
<feature type="transmembrane region" description="Helical" evidence="1">
    <location>
        <begin position="125"/>
        <end position="149"/>
    </location>
</feature>
<protein>
    <submittedName>
        <fullName evidence="2">Uncharacterized protein</fullName>
    </submittedName>
</protein>
<keyword evidence="1" id="KW-1133">Transmembrane helix</keyword>
<sequence>MNIVLVSFSFLAGLQAFFAPCSIALIPAYVGYCVKEETGANTKIQQLLFGLKAGSLASLGLISVYVVFGIILSFFGRFIAPVFPWIEFTTGGILIFMGVSTLLGYEFAIKPPVVIRTHAKGVRRFYLFGVAYAFGAIGCTLPIFLLVIFQSLAQKGMVGGFVNFAAYALAMSSLMIVFSLISSLSQSVMQKFLAKYMAAIRKSAGVLILLAGIYLIYLALQVISI</sequence>
<dbReference type="PANTHER" id="PTHR31272">
    <property type="entry name" value="CYTOCHROME C-TYPE BIOGENESIS PROTEIN HI_1454-RELATED"/>
    <property type="match status" value="1"/>
</dbReference>
<feature type="transmembrane region" description="Helical" evidence="1">
    <location>
        <begin position="53"/>
        <end position="76"/>
    </location>
</feature>
<feature type="transmembrane region" description="Helical" evidence="1">
    <location>
        <begin position="82"/>
        <end position="105"/>
    </location>
</feature>
<evidence type="ECO:0000313" key="2">
    <source>
        <dbReference type="EMBL" id="OGC52388.1"/>
    </source>
</evidence>
<dbReference type="AlphaFoldDB" id="A0A1F4V5E1"/>
<dbReference type="InterPro" id="IPR051790">
    <property type="entry name" value="Cytochrome_c-biogenesis_DsbD"/>
</dbReference>
<evidence type="ECO:0000313" key="3">
    <source>
        <dbReference type="Proteomes" id="UP000178771"/>
    </source>
</evidence>
<organism evidence="2 3">
    <name type="scientific">candidate division WWE3 bacterium RIFCSPLOWO2_01_FULL_39_13</name>
    <dbReference type="NCBI Taxonomy" id="1802624"/>
    <lineage>
        <taxon>Bacteria</taxon>
        <taxon>Katanobacteria</taxon>
    </lineage>
</organism>
<feature type="transmembrane region" description="Helical" evidence="1">
    <location>
        <begin position="204"/>
        <end position="223"/>
    </location>
</feature>
<reference evidence="2 3" key="1">
    <citation type="journal article" date="2016" name="Nat. Commun.">
        <title>Thousands of microbial genomes shed light on interconnected biogeochemical processes in an aquifer system.</title>
        <authorList>
            <person name="Anantharaman K."/>
            <person name="Brown C.T."/>
            <person name="Hug L.A."/>
            <person name="Sharon I."/>
            <person name="Castelle C.J."/>
            <person name="Probst A.J."/>
            <person name="Thomas B.C."/>
            <person name="Singh A."/>
            <person name="Wilkins M.J."/>
            <person name="Karaoz U."/>
            <person name="Brodie E.L."/>
            <person name="Williams K.H."/>
            <person name="Hubbard S.S."/>
            <person name="Banfield J.F."/>
        </authorList>
    </citation>
    <scope>NUCLEOTIDE SEQUENCE [LARGE SCALE GENOMIC DNA]</scope>
</reference>
<dbReference type="EMBL" id="MEVH01000001">
    <property type="protein sequence ID" value="OGC52388.1"/>
    <property type="molecule type" value="Genomic_DNA"/>
</dbReference>